<name>A0A9X7W119_9BACL</name>
<keyword evidence="2" id="KW-0560">Oxidoreductase</keyword>
<dbReference type="KEGG" id="afx:JZ786_23825"/>
<keyword evidence="3" id="KW-1185">Reference proteome</keyword>
<dbReference type="PANTHER" id="PTHR34474:SF4">
    <property type="entry name" value="HEME OXYGENASE (STAPHYLOBILIN-PRODUCING) 1"/>
    <property type="match status" value="1"/>
</dbReference>
<dbReference type="InterPro" id="IPR050404">
    <property type="entry name" value="Heme-degrading_MO"/>
</dbReference>
<dbReference type="Pfam" id="PF03992">
    <property type="entry name" value="ABM"/>
    <property type="match status" value="1"/>
</dbReference>
<dbReference type="AlphaFoldDB" id="A0A9X7W119"/>
<dbReference type="PROSITE" id="PS51725">
    <property type="entry name" value="ABM"/>
    <property type="match status" value="1"/>
</dbReference>
<evidence type="ECO:0000259" key="1">
    <source>
        <dbReference type="PROSITE" id="PS51725"/>
    </source>
</evidence>
<proteinExistence type="predicted"/>
<dbReference type="PANTHER" id="PTHR34474">
    <property type="entry name" value="SIGNAL TRANSDUCTION PROTEIN TRAP"/>
    <property type="match status" value="1"/>
</dbReference>
<dbReference type="InterPro" id="IPR007138">
    <property type="entry name" value="ABM_dom"/>
</dbReference>
<dbReference type="Proteomes" id="UP000663505">
    <property type="component" value="Chromosome"/>
</dbReference>
<protein>
    <submittedName>
        <fullName evidence="2">Antibiotic biosynthesis monooxygenase</fullName>
    </submittedName>
</protein>
<keyword evidence="2" id="KW-0503">Monooxygenase</keyword>
<dbReference type="InterPro" id="IPR011008">
    <property type="entry name" value="Dimeric_a/b-barrel"/>
</dbReference>
<evidence type="ECO:0000313" key="3">
    <source>
        <dbReference type="Proteomes" id="UP000663505"/>
    </source>
</evidence>
<dbReference type="EMBL" id="CP071182">
    <property type="protein sequence ID" value="QSO47378.1"/>
    <property type="molecule type" value="Genomic_DNA"/>
</dbReference>
<reference evidence="2 3" key="1">
    <citation type="submission" date="2021-02" db="EMBL/GenBank/DDBJ databases">
        <title>Alicyclobacillus curvatus sp. nov. and Alicyclobacillus mengziensis sp. nov., two acidophilic bacteria isolated from acid mine drainage.</title>
        <authorList>
            <person name="Huang Y."/>
        </authorList>
    </citation>
    <scope>NUCLEOTIDE SEQUENCE [LARGE SCALE GENOMIC DNA]</scope>
    <source>
        <strain evidence="2 3">S30H14</strain>
    </source>
</reference>
<evidence type="ECO:0000313" key="2">
    <source>
        <dbReference type="EMBL" id="QSO47378.1"/>
    </source>
</evidence>
<dbReference type="GO" id="GO:0004497">
    <property type="term" value="F:monooxygenase activity"/>
    <property type="evidence" value="ECO:0007669"/>
    <property type="project" value="UniProtKB-KW"/>
</dbReference>
<dbReference type="SUPFAM" id="SSF54909">
    <property type="entry name" value="Dimeric alpha+beta barrel"/>
    <property type="match status" value="1"/>
</dbReference>
<sequence>MFIAANAIDVPKEHSGRMLENFRKNAPDLKQFEGFVGFEMWVEESGKLLAVSKWESREHFEKYIHSEAFRAHHGGHNAEQAQQTHGQAQVTYYEGETLV</sequence>
<accession>A0A9X7W119</accession>
<dbReference type="Gene3D" id="3.30.70.100">
    <property type="match status" value="1"/>
</dbReference>
<feature type="domain" description="ABM" evidence="1">
    <location>
        <begin position="2"/>
        <end position="90"/>
    </location>
</feature>
<dbReference type="RefSeq" id="WP_206656730.1">
    <property type="nucleotide sequence ID" value="NZ_CP071182.1"/>
</dbReference>
<organism evidence="2 3">
    <name type="scientific">Alicyclobacillus mengziensis</name>
    <dbReference type="NCBI Taxonomy" id="2931921"/>
    <lineage>
        <taxon>Bacteria</taxon>
        <taxon>Bacillati</taxon>
        <taxon>Bacillota</taxon>
        <taxon>Bacilli</taxon>
        <taxon>Bacillales</taxon>
        <taxon>Alicyclobacillaceae</taxon>
        <taxon>Alicyclobacillus</taxon>
    </lineage>
</organism>
<gene>
    <name evidence="2" type="ORF">JZ786_23825</name>
</gene>